<dbReference type="EMBL" id="BMIN01000001">
    <property type="protein sequence ID" value="GGC97824.1"/>
    <property type="molecule type" value="Genomic_DNA"/>
</dbReference>
<feature type="transmembrane region" description="Helical" evidence="1">
    <location>
        <begin position="40"/>
        <end position="58"/>
    </location>
</feature>
<gene>
    <name evidence="2" type="ORF">GCM10011389_01190</name>
</gene>
<dbReference type="Proteomes" id="UP000642571">
    <property type="component" value="Unassembled WGS sequence"/>
</dbReference>
<evidence type="ECO:0000313" key="2">
    <source>
        <dbReference type="EMBL" id="GGC97824.1"/>
    </source>
</evidence>
<protein>
    <submittedName>
        <fullName evidence="2">Uncharacterized protein</fullName>
    </submittedName>
</protein>
<proteinExistence type="predicted"/>
<name>A0ABQ1PIL0_9BACI</name>
<dbReference type="RefSeq" id="WP_188649914.1">
    <property type="nucleotide sequence ID" value="NZ_BMIN01000001.1"/>
</dbReference>
<organism evidence="2 3">
    <name type="scientific">Pontibacillus salipaludis</name>
    <dbReference type="NCBI Taxonomy" id="1697394"/>
    <lineage>
        <taxon>Bacteria</taxon>
        <taxon>Bacillati</taxon>
        <taxon>Bacillota</taxon>
        <taxon>Bacilli</taxon>
        <taxon>Bacillales</taxon>
        <taxon>Bacillaceae</taxon>
        <taxon>Pontibacillus</taxon>
    </lineage>
</organism>
<evidence type="ECO:0000313" key="3">
    <source>
        <dbReference type="Proteomes" id="UP000642571"/>
    </source>
</evidence>
<keyword evidence="3" id="KW-1185">Reference proteome</keyword>
<keyword evidence="1" id="KW-0812">Transmembrane</keyword>
<keyword evidence="1" id="KW-0472">Membrane</keyword>
<keyword evidence="1" id="KW-1133">Transmembrane helix</keyword>
<feature type="transmembrane region" description="Helical" evidence="1">
    <location>
        <begin position="78"/>
        <end position="102"/>
    </location>
</feature>
<reference evidence="3" key="1">
    <citation type="journal article" date="2019" name="Int. J. Syst. Evol. Microbiol.">
        <title>The Global Catalogue of Microorganisms (GCM) 10K type strain sequencing project: providing services to taxonomists for standard genome sequencing and annotation.</title>
        <authorList>
            <consortium name="The Broad Institute Genomics Platform"/>
            <consortium name="The Broad Institute Genome Sequencing Center for Infectious Disease"/>
            <person name="Wu L."/>
            <person name="Ma J."/>
        </authorList>
    </citation>
    <scope>NUCLEOTIDE SEQUENCE [LARGE SCALE GENOMIC DNA]</scope>
    <source>
        <strain evidence="3">CGMCC 1.15353</strain>
    </source>
</reference>
<feature type="transmembrane region" description="Helical" evidence="1">
    <location>
        <begin position="122"/>
        <end position="144"/>
    </location>
</feature>
<comment type="caution">
    <text evidence="2">The sequence shown here is derived from an EMBL/GenBank/DDBJ whole genome shotgun (WGS) entry which is preliminary data.</text>
</comment>
<evidence type="ECO:0000256" key="1">
    <source>
        <dbReference type="SAM" id="Phobius"/>
    </source>
</evidence>
<sequence>MQPNDKKKLSQNADQLLQGLIFKEVLKRSITSLKFSKNRLFILIGFFIAFFNLYLFVFTKHINGIEHTLTIVENVTTFSITILAVLITGYAIFQALATGSTLYNLVKTKQGSVSYFMRYNDYFFSVSLLYLSVIVLNFLLFIFLNGIPVNWSLPFYCTNGNNTIYSFLMSLYIILILNSLFELKSFIFNLYSVFSTNAAIAAINKANESDE</sequence>
<feature type="transmembrane region" description="Helical" evidence="1">
    <location>
        <begin position="164"/>
        <end position="181"/>
    </location>
</feature>
<accession>A0ABQ1PIL0</accession>